<organism evidence="1 2">
    <name type="scientific">Cylicocyclus nassatus</name>
    <name type="common">Nematode worm</name>
    <dbReference type="NCBI Taxonomy" id="53992"/>
    <lineage>
        <taxon>Eukaryota</taxon>
        <taxon>Metazoa</taxon>
        <taxon>Ecdysozoa</taxon>
        <taxon>Nematoda</taxon>
        <taxon>Chromadorea</taxon>
        <taxon>Rhabditida</taxon>
        <taxon>Rhabditina</taxon>
        <taxon>Rhabditomorpha</taxon>
        <taxon>Strongyloidea</taxon>
        <taxon>Strongylidae</taxon>
        <taxon>Cylicocyclus</taxon>
    </lineage>
</organism>
<gene>
    <name evidence="1" type="ORF">CYNAS_LOCUS625</name>
</gene>
<evidence type="ECO:0000313" key="2">
    <source>
        <dbReference type="Proteomes" id="UP001176961"/>
    </source>
</evidence>
<reference evidence="1" key="1">
    <citation type="submission" date="2023-07" db="EMBL/GenBank/DDBJ databases">
        <authorList>
            <consortium name="CYATHOMIX"/>
        </authorList>
    </citation>
    <scope>NUCLEOTIDE SEQUENCE</scope>
    <source>
        <strain evidence="1">N/A</strain>
    </source>
</reference>
<sequence length="182" mass="21253">MSPHSSSNTVANLSKSETMEVTFRQICKSIKGGFDKDDIDMAMNILKSPYYTEFDLSDFEQIYMIIDKQQEEAVPQRLRNAYRFIRVIGVIMDIKDKIRQGHEPDNWFGSKSFAANEHIFEGEPDKPVNLDEVYNTLVQTGPRDKDEFFENFMAMVLVNRTSVEKIPETYQNDQQKKIKEFM</sequence>
<name>A0AA36DJ76_CYLNA</name>
<keyword evidence="2" id="KW-1185">Reference proteome</keyword>
<dbReference type="EMBL" id="CATQJL010000001">
    <property type="protein sequence ID" value="CAJ0588642.1"/>
    <property type="molecule type" value="Genomic_DNA"/>
</dbReference>
<protein>
    <submittedName>
        <fullName evidence="1">Uncharacterized protein</fullName>
    </submittedName>
</protein>
<dbReference type="Proteomes" id="UP001176961">
    <property type="component" value="Unassembled WGS sequence"/>
</dbReference>
<accession>A0AA36DJ76</accession>
<dbReference type="AlphaFoldDB" id="A0AA36DJ76"/>
<evidence type="ECO:0000313" key="1">
    <source>
        <dbReference type="EMBL" id="CAJ0588642.1"/>
    </source>
</evidence>
<comment type="caution">
    <text evidence="1">The sequence shown here is derived from an EMBL/GenBank/DDBJ whole genome shotgun (WGS) entry which is preliminary data.</text>
</comment>
<proteinExistence type="predicted"/>